<evidence type="ECO:0000313" key="2">
    <source>
        <dbReference type="Proteomes" id="UP000697998"/>
    </source>
</evidence>
<accession>A0A935UHJ5</accession>
<organism evidence="1 2">
    <name type="scientific">Candidatus Accumulibacter proximus</name>
    <dbReference type="NCBI Taxonomy" id="2954385"/>
    <lineage>
        <taxon>Bacteria</taxon>
        <taxon>Pseudomonadati</taxon>
        <taxon>Pseudomonadota</taxon>
        <taxon>Betaproteobacteria</taxon>
        <taxon>Candidatus Accumulibacter</taxon>
    </lineage>
</organism>
<evidence type="ECO:0000313" key="1">
    <source>
        <dbReference type="EMBL" id="MBK7676777.1"/>
    </source>
</evidence>
<protein>
    <submittedName>
        <fullName evidence="1">Uncharacterized protein</fullName>
    </submittedName>
</protein>
<name>A0A935UHJ5_9PROT</name>
<sequence length="56" mass="5887">MNNQDGGLRVSWKRVWMAASIEPGDAPVLPGPFFRRAGQCSALPEIAFAISGGGAQ</sequence>
<reference evidence="1 2" key="1">
    <citation type="submission" date="2020-10" db="EMBL/GenBank/DDBJ databases">
        <title>Connecting structure to function with the recovery of over 1000 high-quality activated sludge metagenome-assembled genomes encoding full-length rRNA genes using long-read sequencing.</title>
        <authorList>
            <person name="Singleton C.M."/>
            <person name="Petriglieri F."/>
            <person name="Kristensen J.M."/>
            <person name="Kirkegaard R.H."/>
            <person name="Michaelsen T.Y."/>
            <person name="Andersen M.H."/>
            <person name="Karst S.M."/>
            <person name="Dueholm M.S."/>
            <person name="Nielsen P.H."/>
            <person name="Albertsen M."/>
        </authorList>
    </citation>
    <scope>NUCLEOTIDE SEQUENCE [LARGE SCALE GENOMIC DNA]</scope>
    <source>
        <strain evidence="1">EsbW_18-Q3-R4-48_BATAC.285</strain>
    </source>
</reference>
<dbReference type="AlphaFoldDB" id="A0A935UHJ5"/>
<dbReference type="Proteomes" id="UP000697998">
    <property type="component" value="Unassembled WGS sequence"/>
</dbReference>
<gene>
    <name evidence="1" type="ORF">IPJ27_19545</name>
</gene>
<comment type="caution">
    <text evidence="1">The sequence shown here is derived from an EMBL/GenBank/DDBJ whole genome shotgun (WGS) entry which is preliminary data.</text>
</comment>
<proteinExistence type="predicted"/>
<dbReference type="EMBL" id="JADJMH010000023">
    <property type="protein sequence ID" value="MBK7676777.1"/>
    <property type="molecule type" value="Genomic_DNA"/>
</dbReference>